<dbReference type="OrthoDB" id="1117657at2"/>
<accession>A0A1W2AZ39</accession>
<dbReference type="RefSeq" id="WP_143736422.1">
    <property type="nucleotide sequence ID" value="NZ_FWXS01000005.1"/>
</dbReference>
<reference evidence="2 3" key="1">
    <citation type="submission" date="2017-04" db="EMBL/GenBank/DDBJ databases">
        <authorList>
            <person name="Afonso C.L."/>
            <person name="Miller P.J."/>
            <person name="Scott M.A."/>
            <person name="Spackman E."/>
            <person name="Goraichik I."/>
            <person name="Dimitrov K.M."/>
            <person name="Suarez D.L."/>
            <person name="Swayne D.E."/>
        </authorList>
    </citation>
    <scope>NUCLEOTIDE SEQUENCE [LARGE SCALE GENOMIC DNA]</scope>
    <source>
        <strain evidence="2 3">CGMCC 1.12708</strain>
    </source>
</reference>
<keyword evidence="1" id="KW-0732">Signal</keyword>
<gene>
    <name evidence="2" type="ORF">SAMN06296427_105161</name>
</gene>
<dbReference type="STRING" id="1434700.SAMN06296427_105161"/>
<keyword evidence="3" id="KW-1185">Reference proteome</keyword>
<evidence type="ECO:0000313" key="3">
    <source>
        <dbReference type="Proteomes" id="UP000192393"/>
    </source>
</evidence>
<dbReference type="Proteomes" id="UP000192393">
    <property type="component" value="Unassembled WGS sequence"/>
</dbReference>
<evidence type="ECO:0000256" key="1">
    <source>
        <dbReference type="SAM" id="SignalP"/>
    </source>
</evidence>
<dbReference type="EMBL" id="FWXS01000005">
    <property type="protein sequence ID" value="SMC66007.1"/>
    <property type="molecule type" value="Genomic_DNA"/>
</dbReference>
<feature type="chain" id="PRO_5012393491" description="Adhesin" evidence="1">
    <location>
        <begin position="21"/>
        <end position="347"/>
    </location>
</feature>
<proteinExistence type="predicted"/>
<sequence>MKTYFNIFAFLFLISQSLLANESPVVEEVKVLEKTYNVNSNANLNINNKYGNVTMTTWDKNVIEIRVEIKVDGRDNNAVKEKLNSITVDFSGNLSNVSAITKINNIKGGKKTNISIHYSVKLPKTNSIELRNQYGNLFLDELKGSSNINVDYGNITIGKLHNALNNINLDYVTSAKIDYVKSAVVNIDYSKLEINKAEVLTLNADYTDVTLGDVNDLINNMDYGNLSATKLDKVSNTADYTNIKIGTLTHSFVSSGDYGAISIQRVSKGFDKIIINSDYSGVNIGIDGSAGYSIIANMQYGDLKYPSNVTMSKKIIKNSSSYYEGKTANATGSIEIKMSYGGAKISN</sequence>
<name>A0A1W2AZ39_9FLAO</name>
<organism evidence="2 3">
    <name type="scientific">Moheibacter sediminis</name>
    <dbReference type="NCBI Taxonomy" id="1434700"/>
    <lineage>
        <taxon>Bacteria</taxon>
        <taxon>Pseudomonadati</taxon>
        <taxon>Bacteroidota</taxon>
        <taxon>Flavobacteriia</taxon>
        <taxon>Flavobacteriales</taxon>
        <taxon>Weeksellaceae</taxon>
        <taxon>Moheibacter</taxon>
    </lineage>
</organism>
<protein>
    <recommendedName>
        <fullName evidence="4">Adhesin</fullName>
    </recommendedName>
</protein>
<dbReference type="AlphaFoldDB" id="A0A1W2AZ39"/>
<feature type="signal peptide" evidence="1">
    <location>
        <begin position="1"/>
        <end position="20"/>
    </location>
</feature>
<evidence type="ECO:0008006" key="4">
    <source>
        <dbReference type="Google" id="ProtNLM"/>
    </source>
</evidence>
<evidence type="ECO:0000313" key="2">
    <source>
        <dbReference type="EMBL" id="SMC66007.1"/>
    </source>
</evidence>